<dbReference type="PANTHER" id="PTHR42852:SF1">
    <property type="entry name" value="THIOREDOXIN-LIKE PROTEIN YNEN"/>
    <property type="match status" value="1"/>
</dbReference>
<dbReference type="Proteomes" id="UP001597451">
    <property type="component" value="Unassembled WGS sequence"/>
</dbReference>
<dbReference type="PROSITE" id="PS00194">
    <property type="entry name" value="THIOREDOXIN_1"/>
    <property type="match status" value="1"/>
</dbReference>
<accession>A0ABW5Q1A1</accession>
<evidence type="ECO:0000313" key="4">
    <source>
        <dbReference type="Proteomes" id="UP001597451"/>
    </source>
</evidence>
<protein>
    <submittedName>
        <fullName evidence="3">TlpA family protein disulfide reductase</fullName>
    </submittedName>
</protein>
<gene>
    <name evidence="3" type="ORF">ACFSUN_11600</name>
</gene>
<organism evidence="3 4">
    <name type="scientific">Oceanobacillus kapialis</name>
    <dbReference type="NCBI Taxonomy" id="481353"/>
    <lineage>
        <taxon>Bacteria</taxon>
        <taxon>Bacillati</taxon>
        <taxon>Bacillota</taxon>
        <taxon>Bacilli</taxon>
        <taxon>Bacillales</taxon>
        <taxon>Bacillaceae</taxon>
        <taxon>Oceanobacillus</taxon>
    </lineage>
</organism>
<dbReference type="CDD" id="cd02966">
    <property type="entry name" value="TlpA_like_family"/>
    <property type="match status" value="1"/>
</dbReference>
<dbReference type="RefSeq" id="WP_379562217.1">
    <property type="nucleotide sequence ID" value="NZ_JBHUMX010000036.1"/>
</dbReference>
<dbReference type="InterPro" id="IPR013766">
    <property type="entry name" value="Thioredoxin_domain"/>
</dbReference>
<dbReference type="Gene3D" id="3.40.30.10">
    <property type="entry name" value="Glutaredoxin"/>
    <property type="match status" value="1"/>
</dbReference>
<evidence type="ECO:0000259" key="2">
    <source>
        <dbReference type="PROSITE" id="PS51352"/>
    </source>
</evidence>
<sequence>MKRILLIVFMIGIVLGAFYNFSLAENEAEHSNEQKDHQTESIEVSASNPLGVNVGDQAPDFNLQTLDGESVKLSDYKGERVIVNFWTTWCPPCRTEMPDMQRFFEDNDPIILAVNLTDTEVSQQTVKEFVKEYGLTFPVLLDDQAKVSALYRIQPIPTTYFIDANGKIRYKAFGALTYEQMVQEYEKMSET</sequence>
<dbReference type="SUPFAM" id="SSF52833">
    <property type="entry name" value="Thioredoxin-like"/>
    <property type="match status" value="1"/>
</dbReference>
<keyword evidence="1" id="KW-1015">Disulfide bond</keyword>
<dbReference type="InterPro" id="IPR000866">
    <property type="entry name" value="AhpC/TSA"/>
</dbReference>
<comment type="caution">
    <text evidence="3">The sequence shown here is derived from an EMBL/GenBank/DDBJ whole genome shotgun (WGS) entry which is preliminary data.</text>
</comment>
<dbReference type="Pfam" id="PF00578">
    <property type="entry name" value="AhpC-TSA"/>
    <property type="match status" value="1"/>
</dbReference>
<dbReference type="InterPro" id="IPR050553">
    <property type="entry name" value="Thioredoxin_ResA/DsbE_sf"/>
</dbReference>
<dbReference type="InterPro" id="IPR017937">
    <property type="entry name" value="Thioredoxin_CS"/>
</dbReference>
<name>A0ABW5Q1A1_9BACI</name>
<keyword evidence="4" id="KW-1185">Reference proteome</keyword>
<dbReference type="InterPro" id="IPR036249">
    <property type="entry name" value="Thioredoxin-like_sf"/>
</dbReference>
<reference evidence="4" key="1">
    <citation type="journal article" date="2019" name="Int. J. Syst. Evol. Microbiol.">
        <title>The Global Catalogue of Microorganisms (GCM) 10K type strain sequencing project: providing services to taxonomists for standard genome sequencing and annotation.</title>
        <authorList>
            <consortium name="The Broad Institute Genomics Platform"/>
            <consortium name="The Broad Institute Genome Sequencing Center for Infectious Disease"/>
            <person name="Wu L."/>
            <person name="Ma J."/>
        </authorList>
    </citation>
    <scope>NUCLEOTIDE SEQUENCE [LARGE SCALE GENOMIC DNA]</scope>
    <source>
        <strain evidence="4">TISTR 1858</strain>
    </source>
</reference>
<dbReference type="PANTHER" id="PTHR42852">
    <property type="entry name" value="THIOL:DISULFIDE INTERCHANGE PROTEIN DSBE"/>
    <property type="match status" value="1"/>
</dbReference>
<dbReference type="PROSITE" id="PS51352">
    <property type="entry name" value="THIOREDOXIN_2"/>
    <property type="match status" value="1"/>
</dbReference>
<evidence type="ECO:0000313" key="3">
    <source>
        <dbReference type="EMBL" id="MFD2629424.1"/>
    </source>
</evidence>
<proteinExistence type="predicted"/>
<feature type="domain" description="Thioredoxin" evidence="2">
    <location>
        <begin position="52"/>
        <end position="190"/>
    </location>
</feature>
<dbReference type="EMBL" id="JBHUMX010000036">
    <property type="protein sequence ID" value="MFD2629424.1"/>
    <property type="molecule type" value="Genomic_DNA"/>
</dbReference>
<evidence type="ECO:0000256" key="1">
    <source>
        <dbReference type="ARBA" id="ARBA00023157"/>
    </source>
</evidence>